<protein>
    <recommendedName>
        <fullName evidence="4">DUF3306 domain-containing protein</fullName>
    </recommendedName>
</protein>
<proteinExistence type="predicted"/>
<feature type="region of interest" description="Disordered" evidence="1">
    <location>
        <begin position="134"/>
        <end position="207"/>
    </location>
</feature>
<dbReference type="GeneID" id="83880294"/>
<dbReference type="STRING" id="1715693.PH7735_01232"/>
<dbReference type="Pfam" id="PF11748">
    <property type="entry name" value="DUF3306"/>
    <property type="match status" value="1"/>
</dbReference>
<dbReference type="AlphaFoldDB" id="A0A0P1I567"/>
<gene>
    <name evidence="2" type="ORF">PH7735_01232</name>
</gene>
<dbReference type="RefSeq" id="WP_058310381.1">
    <property type="nucleotide sequence ID" value="NZ_CYTW01000001.1"/>
</dbReference>
<organism evidence="2 3">
    <name type="scientific">Shimia thalassica</name>
    <dbReference type="NCBI Taxonomy" id="1715693"/>
    <lineage>
        <taxon>Bacteria</taxon>
        <taxon>Pseudomonadati</taxon>
        <taxon>Pseudomonadota</taxon>
        <taxon>Alphaproteobacteria</taxon>
        <taxon>Rhodobacterales</taxon>
        <taxon>Roseobacteraceae</taxon>
    </lineage>
</organism>
<name>A0A0P1I567_9RHOB</name>
<evidence type="ECO:0008006" key="4">
    <source>
        <dbReference type="Google" id="ProtNLM"/>
    </source>
</evidence>
<dbReference type="EMBL" id="CYTW01000001">
    <property type="protein sequence ID" value="CUJ90336.1"/>
    <property type="molecule type" value="Genomic_DNA"/>
</dbReference>
<evidence type="ECO:0000313" key="3">
    <source>
        <dbReference type="Proteomes" id="UP000051870"/>
    </source>
</evidence>
<dbReference type="InterPro" id="IPR021735">
    <property type="entry name" value="DUF3306"/>
</dbReference>
<sequence>MSRDFWSRRKAAVEAEQAEDLRKVEAQALAERDASLEEQSDAEILQELGLPDPDELCAGDDFKVFLTETVPARIRNRALRRLWLTNPVLANVDGLVDYGEDFTDASCVIENLQTAYQVGKGMTAHVDELARQAEAEAAAEAATEEPEALPADDVDEQPAPATEPDPMIAHSETAVAHEPPEFEETHDDAPLPPRRMRFAFDDAGASA</sequence>
<feature type="compositionally biased region" description="Acidic residues" evidence="1">
    <location>
        <begin position="142"/>
        <end position="156"/>
    </location>
</feature>
<keyword evidence="3" id="KW-1185">Reference proteome</keyword>
<evidence type="ECO:0000313" key="2">
    <source>
        <dbReference type="EMBL" id="CUJ90336.1"/>
    </source>
</evidence>
<accession>A0A0P1I567</accession>
<reference evidence="3" key="1">
    <citation type="submission" date="2015-09" db="EMBL/GenBank/DDBJ databases">
        <authorList>
            <person name="Rodrigo-Torres Lidia"/>
            <person name="Arahal R.David."/>
        </authorList>
    </citation>
    <scope>NUCLEOTIDE SEQUENCE [LARGE SCALE GENOMIC DNA]</scope>
    <source>
        <strain evidence="3">CECT 7735</strain>
    </source>
</reference>
<dbReference type="Proteomes" id="UP000051870">
    <property type="component" value="Unassembled WGS sequence"/>
</dbReference>
<evidence type="ECO:0000256" key="1">
    <source>
        <dbReference type="SAM" id="MobiDB-lite"/>
    </source>
</evidence>